<evidence type="ECO:0000313" key="5">
    <source>
        <dbReference type="Proteomes" id="UP001154282"/>
    </source>
</evidence>
<dbReference type="AlphaFoldDB" id="A0AAV0P9X7"/>
<dbReference type="InterPro" id="IPR027356">
    <property type="entry name" value="NPH3_dom"/>
</dbReference>
<organism evidence="4 5">
    <name type="scientific">Linum tenue</name>
    <dbReference type="NCBI Taxonomy" id="586396"/>
    <lineage>
        <taxon>Eukaryota</taxon>
        <taxon>Viridiplantae</taxon>
        <taxon>Streptophyta</taxon>
        <taxon>Embryophyta</taxon>
        <taxon>Tracheophyta</taxon>
        <taxon>Spermatophyta</taxon>
        <taxon>Magnoliopsida</taxon>
        <taxon>eudicotyledons</taxon>
        <taxon>Gunneridae</taxon>
        <taxon>Pentapetalae</taxon>
        <taxon>rosids</taxon>
        <taxon>fabids</taxon>
        <taxon>Malpighiales</taxon>
        <taxon>Linaceae</taxon>
        <taxon>Linum</taxon>
    </lineage>
</organism>
<comment type="similarity">
    <text evidence="2">Belongs to the NPH3 family.</text>
</comment>
<evidence type="ECO:0000313" key="4">
    <source>
        <dbReference type="EMBL" id="CAI0468043.1"/>
    </source>
</evidence>
<protein>
    <recommendedName>
        <fullName evidence="3">NPH3 domain-containing protein</fullName>
    </recommendedName>
</protein>
<keyword evidence="5" id="KW-1185">Reference proteome</keyword>
<keyword evidence="1" id="KW-0833">Ubl conjugation pathway</keyword>
<sequence>MEARHEELQVDVNGDEVFILDKVTSTTVSYCSVSPVSLLIICLSYSQSIMESFSPKLSRLFSNTTRQKPNQLKVIFDEFPGGAEGFELVTRFCYRNGKFPITPSNFVILHCATQFLEIDIDGSEKYVEEISYWTWSELVSGLKQCQLDSVSNSRFSSFILRKVMESIVARILLPVVTSSSTSSSSDGSTSSSSTATSFRSYYSSRNWWFEDLVFLKPDLFVKLVRLMVAEKLDHWVIFRFVVFHLKSNVGSTSTPNVDVKNMETAVDMFSMLDRSALSCKGLFDVLRVVSRSRAKIRSCQRVKLEILIGLRLDGATLDRLMLVPHRGRKRNKRHVYDVDLAMRLVKAFLIEGWVSPTRLKKVVNLFDNYIREVAPDIRLKTNKFLALLTILPDSGRESSDVLYQAIDMYLEGHVELCGKDERMRICSALNRGKLSGEALRQLAHNPRFPSMAAVNAFMAQQSKLSCSNGMSRSCYYNRSKSTTFEAMATKKAEDKSI</sequence>
<name>A0AAV0P9X7_9ROSI</name>
<feature type="domain" description="NPH3" evidence="3">
    <location>
        <begin position="206"/>
        <end position="463"/>
    </location>
</feature>
<evidence type="ECO:0000256" key="2">
    <source>
        <dbReference type="PROSITE-ProRule" id="PRU00982"/>
    </source>
</evidence>
<reference evidence="4" key="1">
    <citation type="submission" date="2022-08" db="EMBL/GenBank/DDBJ databases">
        <authorList>
            <person name="Gutierrez-Valencia J."/>
        </authorList>
    </citation>
    <scope>NUCLEOTIDE SEQUENCE</scope>
</reference>
<comment type="caution">
    <text evidence="4">The sequence shown here is derived from an EMBL/GenBank/DDBJ whole genome shotgun (WGS) entry which is preliminary data.</text>
</comment>
<dbReference type="Pfam" id="PF03000">
    <property type="entry name" value="NPH3"/>
    <property type="match status" value="1"/>
</dbReference>
<gene>
    <name evidence="4" type="ORF">LITE_LOCUS37664</name>
</gene>
<accession>A0AAV0P9X7</accession>
<dbReference type="Proteomes" id="UP001154282">
    <property type="component" value="Unassembled WGS sequence"/>
</dbReference>
<evidence type="ECO:0000256" key="1">
    <source>
        <dbReference type="ARBA" id="ARBA00022786"/>
    </source>
</evidence>
<dbReference type="PROSITE" id="PS51649">
    <property type="entry name" value="NPH3"/>
    <property type="match status" value="1"/>
</dbReference>
<proteinExistence type="inferred from homology"/>
<dbReference type="InterPro" id="IPR043454">
    <property type="entry name" value="NPH3/RPT2-like"/>
</dbReference>
<dbReference type="PANTHER" id="PTHR32370">
    <property type="entry name" value="OS12G0117600 PROTEIN"/>
    <property type="match status" value="1"/>
</dbReference>
<evidence type="ECO:0000259" key="3">
    <source>
        <dbReference type="PROSITE" id="PS51649"/>
    </source>
</evidence>
<dbReference type="EMBL" id="CAMGYJ010000008">
    <property type="protein sequence ID" value="CAI0468043.1"/>
    <property type="molecule type" value="Genomic_DNA"/>
</dbReference>